<dbReference type="PANTHER" id="PTHR43649:SF12">
    <property type="entry name" value="DIACETYLCHITOBIOSE BINDING PROTEIN DASA"/>
    <property type="match status" value="1"/>
</dbReference>
<evidence type="ECO:0000313" key="2">
    <source>
        <dbReference type="Proteomes" id="UP001469365"/>
    </source>
</evidence>
<comment type="caution">
    <text evidence="1">The sequence shown here is derived from an EMBL/GenBank/DDBJ whole genome shotgun (WGS) entry which is preliminary data.</text>
</comment>
<evidence type="ECO:0000313" key="1">
    <source>
        <dbReference type="EMBL" id="MEK8127660.1"/>
    </source>
</evidence>
<keyword evidence="2" id="KW-1185">Reference proteome</keyword>
<protein>
    <submittedName>
        <fullName evidence="1">Extracellular solute-binding protein</fullName>
    </submittedName>
</protein>
<proteinExistence type="predicted"/>
<dbReference type="InterPro" id="IPR050490">
    <property type="entry name" value="Bact_solute-bd_prot1"/>
</dbReference>
<accession>A0ABU9DFN2</accession>
<dbReference type="PANTHER" id="PTHR43649">
    <property type="entry name" value="ARABINOSE-BINDING PROTEIN-RELATED"/>
    <property type="match status" value="1"/>
</dbReference>
<sequence length="519" mass="58564">MKQIVAPMMAAVLTLATVGCSTDSAPAAGKPGESGGQVTTFSYLRPIWGPATYQKGGPFEKELFEKANVKIDVQIIPVTDYDTKVKTIIAAGKLPDVMWGSGPRDKFFLETQEQGAFLKINEYLDKYPAVKQAVPAAIWDMLKDKDGNIYFIPNTLNPDVQFMLYYRQDWFEKLNIPEPKTIQDLEDALQKIKDTPINGEKKIPFTGNDMWSMKDLATSFGASLNGWQPAKGDPNRLVQFFQAPEQIDFYFWMQGLSKKGLIDPDFIVSPNSSKSIDKFKSGKVAVTPSHYNEYGAIVNDVRKVEPGAKVGIISPLTGPTGIKGGVRSVLPIDRGFYLSATAKDPEGIFRYLSWQLTEGHDMMKYGVEGKNYEVKNGKKLSFAEDKIPDDYKRPQMEPFWTLIPFSDAGIVDWERNRDWMTSLGLSDLYDTYKSKYEEYAKNSFPDYRNPFIRSQTDDSLGSKIFEDNMNTLVSGVVINHKTTREDWQKKTDDWLKAGGSKILEEVNANQKDKSKPMYK</sequence>
<organism evidence="1 2">
    <name type="scientific">Paenibacillus filicis</name>
    <dbReference type="NCBI Taxonomy" id="669464"/>
    <lineage>
        <taxon>Bacteria</taxon>
        <taxon>Bacillati</taxon>
        <taxon>Bacillota</taxon>
        <taxon>Bacilli</taxon>
        <taxon>Bacillales</taxon>
        <taxon>Paenibacillaceae</taxon>
        <taxon>Paenibacillus</taxon>
    </lineage>
</organism>
<dbReference type="PROSITE" id="PS51257">
    <property type="entry name" value="PROKAR_LIPOPROTEIN"/>
    <property type="match status" value="1"/>
</dbReference>
<dbReference type="Proteomes" id="UP001469365">
    <property type="component" value="Unassembled WGS sequence"/>
</dbReference>
<dbReference type="InterPro" id="IPR006059">
    <property type="entry name" value="SBP"/>
</dbReference>
<reference evidence="1 2" key="1">
    <citation type="submission" date="2024-04" db="EMBL/GenBank/DDBJ databases">
        <title>draft genome sequnece of Paenibacillus filicis.</title>
        <authorList>
            <person name="Kim D.-U."/>
        </authorList>
    </citation>
    <scope>NUCLEOTIDE SEQUENCE [LARGE SCALE GENOMIC DNA]</scope>
    <source>
        <strain evidence="1 2">KACC14197</strain>
    </source>
</reference>
<dbReference type="Pfam" id="PF13416">
    <property type="entry name" value="SBP_bac_8"/>
    <property type="match status" value="1"/>
</dbReference>
<name>A0ABU9DFN2_9BACL</name>
<dbReference type="EMBL" id="JBBPCC010000003">
    <property type="protein sequence ID" value="MEK8127660.1"/>
    <property type="molecule type" value="Genomic_DNA"/>
</dbReference>
<dbReference type="Gene3D" id="3.40.190.10">
    <property type="entry name" value="Periplasmic binding protein-like II"/>
    <property type="match status" value="2"/>
</dbReference>
<gene>
    <name evidence="1" type="ORF">WMW72_06985</name>
</gene>
<dbReference type="SUPFAM" id="SSF53850">
    <property type="entry name" value="Periplasmic binding protein-like II"/>
    <property type="match status" value="1"/>
</dbReference>
<dbReference type="RefSeq" id="WP_341414715.1">
    <property type="nucleotide sequence ID" value="NZ_JBBPCC010000003.1"/>
</dbReference>